<evidence type="ECO:0000313" key="5">
    <source>
        <dbReference type="Proteomes" id="UP000199135"/>
    </source>
</evidence>
<organism evidence="3 4">
    <name type="scientific">Parafannyhessea umbonata</name>
    <dbReference type="NCBI Taxonomy" id="604330"/>
    <lineage>
        <taxon>Bacteria</taxon>
        <taxon>Bacillati</taxon>
        <taxon>Actinomycetota</taxon>
        <taxon>Coriobacteriia</taxon>
        <taxon>Coriobacteriales</taxon>
        <taxon>Atopobiaceae</taxon>
        <taxon>Parafannyhessea</taxon>
    </lineage>
</organism>
<evidence type="ECO:0000313" key="2">
    <source>
        <dbReference type="EMBL" id="SEH44399.1"/>
    </source>
</evidence>
<protein>
    <submittedName>
        <fullName evidence="3">Uncharacterized protein</fullName>
    </submittedName>
</protein>
<dbReference type="EMBL" id="FNWT01000002">
    <property type="protein sequence ID" value="SEH44399.1"/>
    <property type="molecule type" value="Genomic_DNA"/>
</dbReference>
<dbReference type="RefSeq" id="WP_078687097.1">
    <property type="nucleotide sequence ID" value="NZ_FNWT01000002.1"/>
</dbReference>
<reference evidence="3" key="2">
    <citation type="submission" date="2016-10" db="EMBL/GenBank/DDBJ databases">
        <authorList>
            <person name="de Groot N.N."/>
        </authorList>
    </citation>
    <scope>NUCLEOTIDE SEQUENCE [LARGE SCALE GENOMIC DNA]</scope>
    <source>
        <strain evidence="3">KHGC19</strain>
    </source>
</reference>
<dbReference type="AlphaFoldDB" id="A0A1H9QSQ8"/>
<evidence type="ECO:0000313" key="3">
    <source>
        <dbReference type="EMBL" id="SER63502.1"/>
    </source>
</evidence>
<accession>A0A1H9QSQ8</accession>
<dbReference type="Proteomes" id="UP000199135">
    <property type="component" value="Unassembled WGS sequence"/>
</dbReference>
<dbReference type="Proteomes" id="UP000199128">
    <property type="component" value="Unassembled WGS sequence"/>
</dbReference>
<feature type="region of interest" description="Disordered" evidence="1">
    <location>
        <begin position="1"/>
        <end position="36"/>
    </location>
</feature>
<evidence type="ECO:0000313" key="4">
    <source>
        <dbReference type="Proteomes" id="UP000199128"/>
    </source>
</evidence>
<gene>
    <name evidence="3" type="ORF">SAMN05216446_1525</name>
    <name evidence="2" type="ORF">SAMN05216447_102221</name>
</gene>
<dbReference type="EMBL" id="FOGP01000006">
    <property type="protein sequence ID" value="SER63502.1"/>
    <property type="molecule type" value="Genomic_DNA"/>
</dbReference>
<name>A0A1H9QSQ8_9ACTN</name>
<evidence type="ECO:0000256" key="1">
    <source>
        <dbReference type="SAM" id="MobiDB-lite"/>
    </source>
</evidence>
<keyword evidence="5" id="KW-1185">Reference proteome</keyword>
<proteinExistence type="predicted"/>
<sequence>MEQNPDKVPPATTELISAKEAHGLSEAATKGKPQAEADTLSASALRWAIRNAEGQTASRIRTYAKYGKTSLHLKFAPAEDDGAGEGNSFYSDLKANSNVPVADAISDIIHGRPQELISPIQEMRLLNEYNAKVVAFLRKLRRLGYDVQAGEEVAAQGAHDNSTIKISW</sequence>
<reference evidence="4 5" key="1">
    <citation type="submission" date="2016-10" db="EMBL/GenBank/DDBJ databases">
        <authorList>
            <person name="Varghese N."/>
            <person name="Submissions S."/>
        </authorList>
    </citation>
    <scope>NUCLEOTIDE SEQUENCE [LARGE SCALE GENOMIC DNA]</scope>
    <source>
        <strain evidence="4">KHGC19</strain>
        <strain evidence="2 5">WCP15</strain>
    </source>
</reference>